<proteinExistence type="predicted"/>
<evidence type="ECO:0000256" key="1">
    <source>
        <dbReference type="SAM" id="Phobius"/>
    </source>
</evidence>
<keyword evidence="1" id="KW-0472">Membrane</keyword>
<dbReference type="EnsemblMetazoa" id="Aqu2.1.20748_001">
    <property type="protein sequence ID" value="Aqu2.1.20748_001"/>
    <property type="gene ID" value="Aqu2.1.20748"/>
</dbReference>
<sequence>MKYLFVLVRSLATTMIIVFVLFVMAKLFPDSQNIDTKQKELFVETPTECDAFTSSLATMQETEQQNYEPA</sequence>
<dbReference type="AlphaFoldDB" id="A0A1X7U039"/>
<accession>A0A1X7U039</accession>
<evidence type="ECO:0008006" key="3">
    <source>
        <dbReference type="Google" id="ProtNLM"/>
    </source>
</evidence>
<feature type="transmembrane region" description="Helical" evidence="1">
    <location>
        <begin position="6"/>
        <end position="28"/>
    </location>
</feature>
<reference evidence="2" key="1">
    <citation type="submission" date="2017-05" db="UniProtKB">
        <authorList>
            <consortium name="EnsemblMetazoa"/>
        </authorList>
    </citation>
    <scope>IDENTIFICATION</scope>
</reference>
<dbReference type="InParanoid" id="A0A1X7U039"/>
<organism evidence="2">
    <name type="scientific">Amphimedon queenslandica</name>
    <name type="common">Sponge</name>
    <dbReference type="NCBI Taxonomy" id="400682"/>
    <lineage>
        <taxon>Eukaryota</taxon>
        <taxon>Metazoa</taxon>
        <taxon>Porifera</taxon>
        <taxon>Demospongiae</taxon>
        <taxon>Heteroscleromorpha</taxon>
        <taxon>Haplosclerida</taxon>
        <taxon>Niphatidae</taxon>
        <taxon>Amphimedon</taxon>
    </lineage>
</organism>
<name>A0A1X7U039_AMPQE</name>
<evidence type="ECO:0000313" key="2">
    <source>
        <dbReference type="EnsemblMetazoa" id="Aqu2.1.20748_001"/>
    </source>
</evidence>
<keyword evidence="1" id="KW-1133">Transmembrane helix</keyword>
<protein>
    <recommendedName>
        <fullName evidence="3">ABC transporter permease</fullName>
    </recommendedName>
</protein>
<keyword evidence="1" id="KW-0812">Transmembrane</keyword>